<evidence type="ECO:0000256" key="3">
    <source>
        <dbReference type="ARBA" id="ARBA00011700"/>
    </source>
</evidence>
<evidence type="ECO:0000256" key="1">
    <source>
        <dbReference type="ARBA" id="ARBA00004651"/>
    </source>
</evidence>
<keyword evidence="19" id="KW-1185">Reference proteome</keyword>
<evidence type="ECO:0000256" key="10">
    <source>
        <dbReference type="ARBA" id="ARBA00023002"/>
    </source>
</evidence>
<feature type="transmembrane region" description="Helical" evidence="17">
    <location>
        <begin position="21"/>
        <end position="40"/>
    </location>
</feature>
<comment type="function">
    <text evidence="12">Cytochrome bo(3) ubiquinol terminal oxidase is the component of the aerobic respiratory chain of E.coli that predominates when cells are grown at high aeration. Has proton pump activity across the membrane in addition to electron transfer, pumping 2 protons/electron.</text>
</comment>
<comment type="caution">
    <text evidence="18">The sequence shown here is derived from an EMBL/GenBank/DDBJ whole genome shotgun (WGS) entry which is preliminary data.</text>
</comment>
<dbReference type="GO" id="GO:0015078">
    <property type="term" value="F:proton transmembrane transporter activity"/>
    <property type="evidence" value="ECO:0007669"/>
    <property type="project" value="TreeGrafter"/>
</dbReference>
<keyword evidence="9 17" id="KW-1133">Transmembrane helix</keyword>
<dbReference type="GO" id="GO:0009486">
    <property type="term" value="F:cytochrome bo3 ubiquinol oxidase activity"/>
    <property type="evidence" value="ECO:0007669"/>
    <property type="project" value="InterPro"/>
</dbReference>
<sequence length="117" mass="12752">MSSARKTEASASETKNYVIGFILAVILTAVPFGVVMGQYFDTTTTVAIIMVFGAVQMVVHLIYFLHMDSKSEGGWTLLALLFTVMILAIVLIGSLWIMNHLAINMMEVSPEAARALP</sequence>
<dbReference type="InterPro" id="IPR050968">
    <property type="entry name" value="Cytochrome_c_oxidase_bac_sub4"/>
</dbReference>
<gene>
    <name evidence="18" type="ORF">DFR47_102447</name>
</gene>
<evidence type="ECO:0000256" key="13">
    <source>
        <dbReference type="ARBA" id="ARBA00030071"/>
    </source>
</evidence>
<name>A0A366E5L3_9HYPH</name>
<dbReference type="Proteomes" id="UP000252893">
    <property type="component" value="Unassembled WGS sequence"/>
</dbReference>
<keyword evidence="8" id="KW-0249">Electron transport</keyword>
<dbReference type="GO" id="GO:0015990">
    <property type="term" value="P:electron transport coupled proton transport"/>
    <property type="evidence" value="ECO:0007669"/>
    <property type="project" value="InterPro"/>
</dbReference>
<evidence type="ECO:0000256" key="11">
    <source>
        <dbReference type="ARBA" id="ARBA00023136"/>
    </source>
</evidence>
<accession>A0A366E5L3</accession>
<evidence type="ECO:0000256" key="5">
    <source>
        <dbReference type="ARBA" id="ARBA00022448"/>
    </source>
</evidence>
<evidence type="ECO:0000256" key="16">
    <source>
        <dbReference type="ARBA" id="ARBA00032185"/>
    </source>
</evidence>
<feature type="transmembrane region" description="Helical" evidence="17">
    <location>
        <begin position="46"/>
        <end position="65"/>
    </location>
</feature>
<dbReference type="RefSeq" id="WP_113943637.1">
    <property type="nucleotide sequence ID" value="NZ_JBHEEG010000002.1"/>
</dbReference>
<dbReference type="InterPro" id="IPR014210">
    <property type="entry name" value="Cyt_o_ubiqinol_oxidase_su4"/>
</dbReference>
<comment type="subcellular location">
    <subcellularLocation>
        <location evidence="1">Cell membrane</location>
        <topology evidence="1">Multi-pass membrane protein</topology>
    </subcellularLocation>
</comment>
<feature type="transmembrane region" description="Helical" evidence="17">
    <location>
        <begin position="77"/>
        <end position="98"/>
    </location>
</feature>
<keyword evidence="7 17" id="KW-0812">Transmembrane</keyword>
<evidence type="ECO:0000256" key="12">
    <source>
        <dbReference type="ARBA" id="ARBA00025694"/>
    </source>
</evidence>
<dbReference type="NCBIfam" id="TIGR02847">
    <property type="entry name" value="CyoD"/>
    <property type="match status" value="1"/>
</dbReference>
<evidence type="ECO:0000256" key="9">
    <source>
        <dbReference type="ARBA" id="ARBA00022989"/>
    </source>
</evidence>
<comment type="similarity">
    <text evidence="2">Belongs to the cytochrome c oxidase bacterial subunit 4 family.</text>
</comment>
<keyword evidence="6" id="KW-1003">Cell membrane</keyword>
<dbReference type="PANTHER" id="PTHR36835">
    <property type="entry name" value="CYTOCHROME BO(3) UBIQUINOL OXIDASE SUBUNIT 4"/>
    <property type="match status" value="1"/>
</dbReference>
<dbReference type="Pfam" id="PF03626">
    <property type="entry name" value="COX4_pro"/>
    <property type="match status" value="1"/>
</dbReference>
<evidence type="ECO:0000313" key="19">
    <source>
        <dbReference type="Proteomes" id="UP000252893"/>
    </source>
</evidence>
<comment type="subunit">
    <text evidence="3">Heterooctamer of two A chains, two B chains, two C chains and two D chains.</text>
</comment>
<dbReference type="AlphaFoldDB" id="A0A366E5L3"/>
<keyword evidence="11 17" id="KW-0472">Membrane</keyword>
<evidence type="ECO:0000256" key="17">
    <source>
        <dbReference type="SAM" id="Phobius"/>
    </source>
</evidence>
<organism evidence="18 19">
    <name type="scientific">Pseudochrobactrum asaccharolyticum</name>
    <dbReference type="NCBI Taxonomy" id="354351"/>
    <lineage>
        <taxon>Bacteria</taxon>
        <taxon>Pseudomonadati</taxon>
        <taxon>Pseudomonadota</taxon>
        <taxon>Alphaproteobacteria</taxon>
        <taxon>Hyphomicrobiales</taxon>
        <taxon>Brucellaceae</taxon>
        <taxon>Pseudochrobactrum</taxon>
    </lineage>
</organism>
<keyword evidence="10" id="KW-0560">Oxidoreductase</keyword>
<keyword evidence="5" id="KW-0813">Transport</keyword>
<dbReference type="GO" id="GO:0009319">
    <property type="term" value="C:cytochrome o ubiquinol oxidase complex"/>
    <property type="evidence" value="ECO:0007669"/>
    <property type="project" value="TreeGrafter"/>
</dbReference>
<dbReference type="GO" id="GO:0005886">
    <property type="term" value="C:plasma membrane"/>
    <property type="evidence" value="ECO:0007669"/>
    <property type="project" value="UniProtKB-SubCell"/>
</dbReference>
<evidence type="ECO:0000256" key="2">
    <source>
        <dbReference type="ARBA" id="ARBA00008079"/>
    </source>
</evidence>
<reference evidence="18 19" key="1">
    <citation type="submission" date="2018-06" db="EMBL/GenBank/DDBJ databases">
        <title>Genomic Encyclopedia of Type Strains, Phase IV (KMG-IV): sequencing the most valuable type-strain genomes for metagenomic binning, comparative biology and taxonomic classification.</title>
        <authorList>
            <person name="Goeker M."/>
        </authorList>
    </citation>
    <scope>NUCLEOTIDE SEQUENCE [LARGE SCALE GENOMIC DNA]</scope>
    <source>
        <strain evidence="18 19">DSM 25619</strain>
    </source>
</reference>
<dbReference type="PANTHER" id="PTHR36835:SF1">
    <property type="entry name" value="CYTOCHROME BO(3) UBIQUINOL OXIDASE SUBUNIT 4"/>
    <property type="match status" value="1"/>
</dbReference>
<evidence type="ECO:0000256" key="15">
    <source>
        <dbReference type="ARBA" id="ARBA00031887"/>
    </source>
</evidence>
<evidence type="ECO:0000256" key="6">
    <source>
        <dbReference type="ARBA" id="ARBA00022475"/>
    </source>
</evidence>
<dbReference type="OrthoDB" id="2375888at2"/>
<dbReference type="EMBL" id="QNRH01000002">
    <property type="protein sequence ID" value="RBO97660.1"/>
    <property type="molecule type" value="Genomic_DNA"/>
</dbReference>
<protein>
    <recommendedName>
        <fullName evidence="4">Cytochrome bo(3) ubiquinol oxidase subunit 4</fullName>
    </recommendedName>
    <alternativeName>
        <fullName evidence="16">Cytochrome o ubiquinol oxidase subunit 4</fullName>
    </alternativeName>
    <alternativeName>
        <fullName evidence="13">Oxidase bo(3) subunit 4</fullName>
    </alternativeName>
    <alternativeName>
        <fullName evidence="14">Ubiquinol oxidase polypeptide IV</fullName>
    </alternativeName>
    <alternativeName>
        <fullName evidence="15">Ubiquinol oxidase subunit 4</fullName>
    </alternativeName>
</protein>
<dbReference type="InterPro" id="IPR005171">
    <property type="entry name" value="Cyt_c_oxidase_su4_prok"/>
</dbReference>
<evidence type="ECO:0000256" key="8">
    <source>
        <dbReference type="ARBA" id="ARBA00022982"/>
    </source>
</evidence>
<dbReference type="GO" id="GO:0019646">
    <property type="term" value="P:aerobic electron transport chain"/>
    <property type="evidence" value="ECO:0007669"/>
    <property type="project" value="TreeGrafter"/>
</dbReference>
<evidence type="ECO:0000313" key="18">
    <source>
        <dbReference type="EMBL" id="RBO97660.1"/>
    </source>
</evidence>
<evidence type="ECO:0000256" key="14">
    <source>
        <dbReference type="ARBA" id="ARBA00030211"/>
    </source>
</evidence>
<evidence type="ECO:0000256" key="4">
    <source>
        <dbReference type="ARBA" id="ARBA00014689"/>
    </source>
</evidence>
<evidence type="ECO:0000256" key="7">
    <source>
        <dbReference type="ARBA" id="ARBA00022692"/>
    </source>
</evidence>
<proteinExistence type="inferred from homology"/>